<evidence type="ECO:0000256" key="4">
    <source>
        <dbReference type="ARBA" id="ARBA00022691"/>
    </source>
</evidence>
<keyword evidence="7" id="KW-1185">Reference proteome</keyword>
<dbReference type="Gene3D" id="3.40.50.150">
    <property type="entry name" value="Vaccinia Virus protein VP39"/>
    <property type="match status" value="1"/>
</dbReference>
<proteinExistence type="inferred from homology"/>
<dbReference type="PANTHER" id="PTHR10629:SF52">
    <property type="entry name" value="DNA (CYTOSINE-5)-METHYLTRANSFERASE 1"/>
    <property type="match status" value="1"/>
</dbReference>
<dbReference type="GeneID" id="54293727"/>
<dbReference type="InterPro" id="IPR050390">
    <property type="entry name" value="C5-Methyltransferase"/>
</dbReference>
<dbReference type="InterPro" id="IPR029063">
    <property type="entry name" value="SAM-dependent_MTases_sf"/>
</dbReference>
<feature type="active site" evidence="5">
    <location>
        <position position="269"/>
    </location>
</feature>
<dbReference type="Pfam" id="PF00145">
    <property type="entry name" value="DNA_methylase"/>
    <property type="match status" value="2"/>
</dbReference>
<dbReference type="GO" id="GO:0032259">
    <property type="term" value="P:methylation"/>
    <property type="evidence" value="ECO:0007669"/>
    <property type="project" value="UniProtKB-KW"/>
</dbReference>
<dbReference type="PROSITE" id="PS51679">
    <property type="entry name" value="SAM_MT_C5"/>
    <property type="match status" value="1"/>
</dbReference>
<gene>
    <name evidence="6" type="ORF">K452DRAFT_214904</name>
</gene>
<dbReference type="AlphaFoldDB" id="A0A6A6B1D7"/>
<evidence type="ECO:0000313" key="7">
    <source>
        <dbReference type="Proteomes" id="UP000799438"/>
    </source>
</evidence>
<dbReference type="PRINTS" id="PR00105">
    <property type="entry name" value="C5METTRFRASE"/>
</dbReference>
<accession>A0A6A6B1D7</accession>
<keyword evidence="3 5" id="KW-0808">Transferase</keyword>
<dbReference type="GO" id="GO:0044027">
    <property type="term" value="P:negative regulation of gene expression via chromosomal CpG island methylation"/>
    <property type="evidence" value="ECO:0007669"/>
    <property type="project" value="TreeGrafter"/>
</dbReference>
<dbReference type="EMBL" id="ML995517">
    <property type="protein sequence ID" value="KAF2136551.1"/>
    <property type="molecule type" value="Genomic_DNA"/>
</dbReference>
<reference evidence="6" key="1">
    <citation type="journal article" date="2020" name="Stud. Mycol.">
        <title>101 Dothideomycetes genomes: a test case for predicting lifestyles and emergence of pathogens.</title>
        <authorList>
            <person name="Haridas S."/>
            <person name="Albert R."/>
            <person name="Binder M."/>
            <person name="Bloem J."/>
            <person name="Labutti K."/>
            <person name="Salamov A."/>
            <person name="Andreopoulos B."/>
            <person name="Baker S."/>
            <person name="Barry K."/>
            <person name="Bills G."/>
            <person name="Bluhm B."/>
            <person name="Cannon C."/>
            <person name="Castanera R."/>
            <person name="Culley D."/>
            <person name="Daum C."/>
            <person name="Ezra D."/>
            <person name="Gonzalez J."/>
            <person name="Henrissat B."/>
            <person name="Kuo A."/>
            <person name="Liang C."/>
            <person name="Lipzen A."/>
            <person name="Lutzoni F."/>
            <person name="Magnuson J."/>
            <person name="Mondo S."/>
            <person name="Nolan M."/>
            <person name="Ohm R."/>
            <person name="Pangilinan J."/>
            <person name="Park H.-J."/>
            <person name="Ramirez L."/>
            <person name="Alfaro M."/>
            <person name="Sun H."/>
            <person name="Tritt A."/>
            <person name="Yoshinaga Y."/>
            <person name="Zwiers L.-H."/>
            <person name="Turgeon B."/>
            <person name="Goodwin S."/>
            <person name="Spatafora J."/>
            <person name="Crous P."/>
            <person name="Grigoriev I."/>
        </authorList>
    </citation>
    <scope>NUCLEOTIDE SEQUENCE</scope>
    <source>
        <strain evidence="6">CBS 121167</strain>
    </source>
</reference>
<evidence type="ECO:0000256" key="3">
    <source>
        <dbReference type="ARBA" id="ARBA00022679"/>
    </source>
</evidence>
<dbReference type="EC" id="2.1.1.37" evidence="1"/>
<comment type="similarity">
    <text evidence="5">Belongs to the class I-like SAM-binding methyltransferase superfamily. C5-methyltransferase family.</text>
</comment>
<dbReference type="SUPFAM" id="SSF53335">
    <property type="entry name" value="S-adenosyl-L-methionine-dependent methyltransferases"/>
    <property type="match status" value="1"/>
</dbReference>
<dbReference type="OrthoDB" id="414133at2759"/>
<protein>
    <recommendedName>
        <fullName evidence="1">DNA (cytosine-5-)-methyltransferase</fullName>
        <ecNumber evidence="1">2.1.1.37</ecNumber>
    </recommendedName>
</protein>
<dbReference type="InterPro" id="IPR001525">
    <property type="entry name" value="C5_MeTfrase"/>
</dbReference>
<evidence type="ECO:0000256" key="5">
    <source>
        <dbReference type="PROSITE-ProRule" id="PRU01016"/>
    </source>
</evidence>
<dbReference type="GO" id="GO:0003886">
    <property type="term" value="F:DNA (cytosine-5-)-methyltransferase activity"/>
    <property type="evidence" value="ECO:0007669"/>
    <property type="project" value="UniProtKB-EC"/>
</dbReference>
<evidence type="ECO:0000256" key="2">
    <source>
        <dbReference type="ARBA" id="ARBA00022603"/>
    </source>
</evidence>
<keyword evidence="2 5" id="KW-0489">Methyltransferase</keyword>
<dbReference type="PANTHER" id="PTHR10629">
    <property type="entry name" value="CYTOSINE-SPECIFIC METHYLTRANSFERASE"/>
    <property type="match status" value="1"/>
</dbReference>
<dbReference type="GO" id="GO:0003677">
    <property type="term" value="F:DNA binding"/>
    <property type="evidence" value="ECO:0007669"/>
    <property type="project" value="TreeGrafter"/>
</dbReference>
<evidence type="ECO:0000256" key="1">
    <source>
        <dbReference type="ARBA" id="ARBA00011975"/>
    </source>
</evidence>
<sequence length="495" mass="56172">LDNGTFMRVFYIIEDVQTDDIKLRGLLFKRDKSLAPALPRRLNEVHLVVSFDEDDLRPWYEQGLEEVELGNVVKKRRLVLTSRPFPEQSFREHRYFSSTGADAKKHQKKIYETENLVCRNLFASIYAPGERAKNRRKPYHGILRPLLPHEDDATDAALKEPGCYRVDVDIGGNATVPADNNNGPHVTKYPSKARKYTMADTFMGAGGASSGARQAGLLVVYGFDHNEDAVATARVNFPTTKVYHMSAQDFIQQVLLGRHVDILHISPPCQPYSPANTNPSVERDEENTAALFCVEELIKKIKPRIVTLEETFGLMTYEKHELWFQGLLAMIQRKGYNIRWGILEFNKLGLAQPRRRLVIFATAPGIPLPNFPKPTHGEPGSGLIPFRTIHDTIGNLPPNLDLHDIYETKARSYAPYNAHEPLKRTILTNGDPDLYHPNGRRDFTLRELALLQGFKRNFKFEGGKTSIKRQIGNACPPSVMKLLYQECIKVLEKVD</sequence>
<keyword evidence="4 5" id="KW-0949">S-adenosyl-L-methionine</keyword>
<organism evidence="6 7">
    <name type="scientific">Aplosporella prunicola CBS 121167</name>
    <dbReference type="NCBI Taxonomy" id="1176127"/>
    <lineage>
        <taxon>Eukaryota</taxon>
        <taxon>Fungi</taxon>
        <taxon>Dikarya</taxon>
        <taxon>Ascomycota</taxon>
        <taxon>Pezizomycotina</taxon>
        <taxon>Dothideomycetes</taxon>
        <taxon>Dothideomycetes incertae sedis</taxon>
        <taxon>Botryosphaeriales</taxon>
        <taxon>Aplosporellaceae</taxon>
        <taxon>Aplosporella</taxon>
    </lineage>
</organism>
<dbReference type="Gene3D" id="3.90.120.10">
    <property type="entry name" value="DNA Methylase, subunit A, domain 2"/>
    <property type="match status" value="1"/>
</dbReference>
<dbReference type="Proteomes" id="UP000799438">
    <property type="component" value="Unassembled WGS sequence"/>
</dbReference>
<dbReference type="GO" id="GO:0005634">
    <property type="term" value="C:nucleus"/>
    <property type="evidence" value="ECO:0007669"/>
    <property type="project" value="TreeGrafter"/>
</dbReference>
<feature type="non-terminal residue" evidence="6">
    <location>
        <position position="495"/>
    </location>
</feature>
<name>A0A6A6B1D7_9PEZI</name>
<evidence type="ECO:0000313" key="6">
    <source>
        <dbReference type="EMBL" id="KAF2136551.1"/>
    </source>
</evidence>
<feature type="non-terminal residue" evidence="6">
    <location>
        <position position="1"/>
    </location>
</feature>
<dbReference type="RefSeq" id="XP_033392269.1">
    <property type="nucleotide sequence ID" value="XM_033536231.1"/>
</dbReference>